<accession>A0A3G5A9T6</accession>
<name>A0A3G5A9T6_9VIRU</name>
<dbReference type="EMBL" id="MK072383">
    <property type="protein sequence ID" value="AYV82583.1"/>
    <property type="molecule type" value="Genomic_DNA"/>
</dbReference>
<proteinExistence type="predicted"/>
<protein>
    <submittedName>
        <fullName evidence="1">Uncharacterized protein</fullName>
    </submittedName>
</protein>
<reference evidence="1" key="1">
    <citation type="submission" date="2018-10" db="EMBL/GenBank/DDBJ databases">
        <title>Hidden diversity of soil giant viruses.</title>
        <authorList>
            <person name="Schulz F."/>
            <person name="Alteio L."/>
            <person name="Goudeau D."/>
            <person name="Ryan E.M."/>
            <person name="Malmstrom R.R."/>
            <person name="Blanchard J."/>
            <person name="Woyke T."/>
        </authorList>
    </citation>
    <scope>NUCLEOTIDE SEQUENCE</scope>
    <source>
        <strain evidence="1">HYV1</strain>
    </source>
</reference>
<sequence length="185" mass="21346">MSGVLFKVKGVPDVVRHAKEFHWVRLVELKVMQELGFGTIGKFNAFSHAHAIVSFVESKGDAVKDALPAAYTVSDEPDDVSDAIAFHQKRIFYLYEIPSHIMSVSLYKQYIESKSLLEKHRMEKLVRKSETEVLKEWAPYMEWCLGRDKGSDVTWRRHPALSSEEYLSKWLGTFSMDLGKYKRIS</sequence>
<evidence type="ECO:0000313" key="1">
    <source>
        <dbReference type="EMBL" id="AYV82583.1"/>
    </source>
</evidence>
<organism evidence="1">
    <name type="scientific">Hyperionvirus sp</name>
    <dbReference type="NCBI Taxonomy" id="2487770"/>
    <lineage>
        <taxon>Viruses</taxon>
        <taxon>Varidnaviria</taxon>
        <taxon>Bamfordvirae</taxon>
        <taxon>Nucleocytoviricota</taxon>
        <taxon>Megaviricetes</taxon>
        <taxon>Imitervirales</taxon>
        <taxon>Mimiviridae</taxon>
        <taxon>Klosneuvirinae</taxon>
    </lineage>
</organism>
<gene>
    <name evidence="1" type="ORF">Hyperionvirus1_162</name>
</gene>